<proteinExistence type="predicted"/>
<gene>
    <name evidence="2" type="ORF">V6575_14450</name>
</gene>
<dbReference type="Pfam" id="PF02780">
    <property type="entry name" value="Transketolase_C"/>
    <property type="match status" value="1"/>
</dbReference>
<dbReference type="InterPro" id="IPR033248">
    <property type="entry name" value="Transketolase_C"/>
</dbReference>
<keyword evidence="3" id="KW-1185">Reference proteome</keyword>
<dbReference type="Proteomes" id="UP001385499">
    <property type="component" value="Unassembled WGS sequence"/>
</dbReference>
<dbReference type="PANTHER" id="PTHR43825:SF1">
    <property type="entry name" value="TRANSKETOLASE-LIKE PYRIMIDINE-BINDING DOMAIN-CONTAINING PROTEIN"/>
    <property type="match status" value="1"/>
</dbReference>
<dbReference type="Gene3D" id="3.40.50.970">
    <property type="match status" value="1"/>
</dbReference>
<dbReference type="InterPro" id="IPR005475">
    <property type="entry name" value="Transketolase-like_Pyr-bd"/>
</dbReference>
<dbReference type="Pfam" id="PF02779">
    <property type="entry name" value="Transket_pyr"/>
    <property type="match status" value="1"/>
</dbReference>
<dbReference type="InterPro" id="IPR051157">
    <property type="entry name" value="PDH/Transketolase"/>
</dbReference>
<evidence type="ECO:0000259" key="1">
    <source>
        <dbReference type="SMART" id="SM00861"/>
    </source>
</evidence>
<sequence>MAQAAPNTADLFDCRNAFAKTLEALAAEDSRITAVVNDSIGSSKLGGFQKAFPDRLVNVGIAEQTMVGVGAGLANAGHIPFVSAASCFLTGRALEQIKADVAYSNFNVKLIGQSSGVAYGELGPTHHSIEDFAWLRVLNNLTLIVPSDPWETAEAVKWAAGHEGPVFIRVSRMPVPELSVANRVFQPGKAELIRQGSDVSIIACGTTVHLAQAASDALAGEGISARVLNMSSINPLDETAVLEAANTGAIVTVEEAHVRGGLGGAVAELTVRNSPVPMEMLGFPGFVPTGSVEWLFDHFDLSETGVAAAARRVLARKRT</sequence>
<evidence type="ECO:0000313" key="3">
    <source>
        <dbReference type="Proteomes" id="UP001385499"/>
    </source>
</evidence>
<dbReference type="InterPro" id="IPR029061">
    <property type="entry name" value="THDP-binding"/>
</dbReference>
<dbReference type="EMBL" id="JBAKIA010000010">
    <property type="protein sequence ID" value="MEJ8475292.1"/>
    <property type="molecule type" value="Genomic_DNA"/>
</dbReference>
<comment type="caution">
    <text evidence="2">The sequence shown here is derived from an EMBL/GenBank/DDBJ whole genome shotgun (WGS) entry which is preliminary data.</text>
</comment>
<dbReference type="CDD" id="cd07033">
    <property type="entry name" value="TPP_PYR_DXS_TK_like"/>
    <property type="match status" value="1"/>
</dbReference>
<dbReference type="RefSeq" id="WP_340275299.1">
    <property type="nucleotide sequence ID" value="NZ_JBAKIA010000010.1"/>
</dbReference>
<dbReference type="InterPro" id="IPR009014">
    <property type="entry name" value="Transketo_C/PFOR_II"/>
</dbReference>
<reference evidence="2 3" key="1">
    <citation type="submission" date="2024-02" db="EMBL/GenBank/DDBJ databases">
        <title>Roseibium algae sp. nov., isolated from marine alga (Grateloupia sp.), showing potential in myo-inositol conversion.</title>
        <authorList>
            <person name="Wang Y."/>
        </authorList>
    </citation>
    <scope>NUCLEOTIDE SEQUENCE [LARGE SCALE GENOMIC DNA]</scope>
    <source>
        <strain evidence="2 3">H3510</strain>
    </source>
</reference>
<evidence type="ECO:0000313" key="2">
    <source>
        <dbReference type="EMBL" id="MEJ8475292.1"/>
    </source>
</evidence>
<dbReference type="PANTHER" id="PTHR43825">
    <property type="entry name" value="PYRUVATE DEHYDROGENASE E1 COMPONENT"/>
    <property type="match status" value="1"/>
</dbReference>
<name>A0ABU8TMC7_9HYPH</name>
<accession>A0ABU8TMC7</accession>
<dbReference type="SUPFAM" id="SSF52922">
    <property type="entry name" value="TK C-terminal domain-like"/>
    <property type="match status" value="1"/>
</dbReference>
<organism evidence="2 3">
    <name type="scientific">Roseibium algae</name>
    <dbReference type="NCBI Taxonomy" id="3123038"/>
    <lineage>
        <taxon>Bacteria</taxon>
        <taxon>Pseudomonadati</taxon>
        <taxon>Pseudomonadota</taxon>
        <taxon>Alphaproteobacteria</taxon>
        <taxon>Hyphomicrobiales</taxon>
        <taxon>Stappiaceae</taxon>
        <taxon>Roseibium</taxon>
    </lineage>
</organism>
<feature type="domain" description="Transketolase-like pyrimidine-binding" evidence="1">
    <location>
        <begin position="12"/>
        <end position="177"/>
    </location>
</feature>
<protein>
    <submittedName>
        <fullName evidence="2">Transketolase C-terminal domain-containing protein</fullName>
    </submittedName>
</protein>
<dbReference type="Gene3D" id="3.40.50.920">
    <property type="match status" value="1"/>
</dbReference>
<dbReference type="SUPFAM" id="SSF52518">
    <property type="entry name" value="Thiamin diphosphate-binding fold (THDP-binding)"/>
    <property type="match status" value="1"/>
</dbReference>
<dbReference type="SMART" id="SM00861">
    <property type="entry name" value="Transket_pyr"/>
    <property type="match status" value="1"/>
</dbReference>